<accession>A0A3M7M5S5</accession>
<evidence type="ECO:0000256" key="2">
    <source>
        <dbReference type="SAM" id="SignalP"/>
    </source>
</evidence>
<organism evidence="3 4">
    <name type="scientific">Pyrenophora seminiperda CCB06</name>
    <dbReference type="NCBI Taxonomy" id="1302712"/>
    <lineage>
        <taxon>Eukaryota</taxon>
        <taxon>Fungi</taxon>
        <taxon>Dikarya</taxon>
        <taxon>Ascomycota</taxon>
        <taxon>Pezizomycotina</taxon>
        <taxon>Dothideomycetes</taxon>
        <taxon>Pleosporomycetidae</taxon>
        <taxon>Pleosporales</taxon>
        <taxon>Pleosporineae</taxon>
        <taxon>Pleosporaceae</taxon>
        <taxon>Pyrenophora</taxon>
    </lineage>
</organism>
<dbReference type="PANTHER" id="PTHR48172:SF2">
    <property type="entry name" value="VACUOLAR PROTEIN SORTING PROTEIN 62"/>
    <property type="match status" value="1"/>
</dbReference>
<keyword evidence="2" id="KW-0732">Signal</keyword>
<feature type="signal peptide" evidence="2">
    <location>
        <begin position="1"/>
        <end position="26"/>
    </location>
</feature>
<dbReference type="PANTHER" id="PTHR48172">
    <property type="match status" value="1"/>
</dbReference>
<dbReference type="AlphaFoldDB" id="A0A3M7M5S5"/>
<feature type="compositionally biased region" description="Acidic residues" evidence="1">
    <location>
        <begin position="442"/>
        <end position="451"/>
    </location>
</feature>
<protein>
    <submittedName>
        <fullName evidence="3">Vacuolar sorting-associated</fullName>
    </submittedName>
</protein>
<keyword evidence="4" id="KW-1185">Reference proteome</keyword>
<feature type="region of interest" description="Disordered" evidence="1">
    <location>
        <begin position="160"/>
        <end position="192"/>
    </location>
</feature>
<sequence>MQPHLGPLYKLLPILWLSIGSQPVPGATFMESRIAAEVPAETPLLRMNDLSFMSQTSIRATFNHILNTCIRIEGHCNGTLRFPFENVTQANQLVPIVPYLQHGGGQVPLQAFLPSPLPSSSIPSVDITEYPSIADYSANTLFKASDAARDASERHTIPTINIPEEHSSQEQPFGQSPTTPTGVVDSSFEEDKDMKGKKPAIAAASSFFGLYTLSQLYQNVLFDHLTPESERGDEKAWVASSQSWLDRKACGWFGMCGLAHLNKDSWTTQKLNVQGNKLADIEHGANPDLKHFWHDARKIPEDYKPMEEREIPQYVIDHAPLIHLYSGEEYWPGDMGEHLIHTTPHLNYTPMQATSNHPNISNLGELNKWGRFVYLQSDDNFYPLSDPRQYRFLGQYHYVNGPLGPRFKNLGRQEICQGNGECVLKGRPEERSRITRRWEDMLDGEGEEMSEEDARKVFGAEYDSAS</sequence>
<feature type="compositionally biased region" description="Polar residues" evidence="1">
    <location>
        <begin position="169"/>
        <end position="181"/>
    </location>
</feature>
<dbReference type="EMBL" id="KE747823">
    <property type="protein sequence ID" value="RMZ69812.1"/>
    <property type="molecule type" value="Genomic_DNA"/>
</dbReference>
<evidence type="ECO:0000313" key="3">
    <source>
        <dbReference type="EMBL" id="RMZ69812.1"/>
    </source>
</evidence>
<reference evidence="3 4" key="1">
    <citation type="journal article" date="2014" name="PLoS ONE">
        <title>De novo Genome Assembly of the Fungal Plant Pathogen Pyrenophora semeniperda.</title>
        <authorList>
            <person name="Soliai M.M."/>
            <person name="Meyer S.E."/>
            <person name="Udall J.A."/>
            <person name="Elzinga D.E."/>
            <person name="Hermansen R.A."/>
            <person name="Bodily P.M."/>
            <person name="Hart A.A."/>
            <person name="Coleman C.E."/>
        </authorList>
    </citation>
    <scope>NUCLEOTIDE SEQUENCE [LARGE SCALE GENOMIC DNA]</scope>
    <source>
        <strain evidence="3 4">CCB06</strain>
        <tissue evidence="3">Mycelium</tissue>
    </source>
</reference>
<dbReference type="OrthoDB" id="188042at2759"/>
<gene>
    <name evidence="3" type="ORF">GMOD_00008726</name>
</gene>
<dbReference type="Proteomes" id="UP000265663">
    <property type="component" value="Unassembled WGS sequence"/>
</dbReference>
<evidence type="ECO:0000313" key="4">
    <source>
        <dbReference type="Proteomes" id="UP000265663"/>
    </source>
</evidence>
<feature type="region of interest" description="Disordered" evidence="1">
    <location>
        <begin position="442"/>
        <end position="466"/>
    </location>
</feature>
<feature type="chain" id="PRO_5018093044" evidence="2">
    <location>
        <begin position="27"/>
        <end position="466"/>
    </location>
</feature>
<proteinExistence type="predicted"/>
<evidence type="ECO:0000256" key="1">
    <source>
        <dbReference type="SAM" id="MobiDB-lite"/>
    </source>
</evidence>
<name>A0A3M7M5S5_9PLEO</name>